<organism evidence="2 3">
    <name type="scientific">Cryptosporangium japonicum</name>
    <dbReference type="NCBI Taxonomy" id="80872"/>
    <lineage>
        <taxon>Bacteria</taxon>
        <taxon>Bacillati</taxon>
        <taxon>Actinomycetota</taxon>
        <taxon>Actinomycetes</taxon>
        <taxon>Cryptosporangiales</taxon>
        <taxon>Cryptosporangiaceae</taxon>
        <taxon>Cryptosporangium</taxon>
    </lineage>
</organism>
<dbReference type="InterPro" id="IPR006680">
    <property type="entry name" value="Amidohydro-rel"/>
</dbReference>
<dbReference type="InterPro" id="IPR011059">
    <property type="entry name" value="Metal-dep_hydrolase_composite"/>
</dbReference>
<feature type="domain" description="Amidohydrolase-related" evidence="1">
    <location>
        <begin position="41"/>
        <end position="277"/>
    </location>
</feature>
<name>A0ABN0UF66_9ACTN</name>
<evidence type="ECO:0000313" key="3">
    <source>
        <dbReference type="Proteomes" id="UP001500967"/>
    </source>
</evidence>
<dbReference type="Proteomes" id="UP001500967">
    <property type="component" value="Unassembled WGS sequence"/>
</dbReference>
<accession>A0ABN0UF66</accession>
<dbReference type="PANTHER" id="PTHR43135:SF3">
    <property type="entry name" value="ALPHA-D-RIBOSE 1-METHYLPHOSPHONATE 5-TRIPHOSPHATE DIPHOSPHATASE"/>
    <property type="match status" value="1"/>
</dbReference>
<dbReference type="EMBL" id="BAAAGX010000014">
    <property type="protein sequence ID" value="GAA0248563.1"/>
    <property type="molecule type" value="Genomic_DNA"/>
</dbReference>
<keyword evidence="3" id="KW-1185">Reference proteome</keyword>
<protein>
    <recommendedName>
        <fullName evidence="1">Amidohydrolase-related domain-containing protein</fullName>
    </recommendedName>
</protein>
<dbReference type="InterPro" id="IPR051781">
    <property type="entry name" value="Metallo-dep_Hydrolase"/>
</dbReference>
<reference evidence="2 3" key="1">
    <citation type="journal article" date="2019" name="Int. J. Syst. Evol. Microbiol.">
        <title>The Global Catalogue of Microorganisms (GCM) 10K type strain sequencing project: providing services to taxonomists for standard genome sequencing and annotation.</title>
        <authorList>
            <consortium name="The Broad Institute Genomics Platform"/>
            <consortium name="The Broad Institute Genome Sequencing Center for Infectious Disease"/>
            <person name="Wu L."/>
            <person name="Ma J."/>
        </authorList>
    </citation>
    <scope>NUCLEOTIDE SEQUENCE [LARGE SCALE GENOMIC DNA]</scope>
    <source>
        <strain evidence="2 3">JCM 10425</strain>
    </source>
</reference>
<dbReference type="SUPFAM" id="SSF51556">
    <property type="entry name" value="Metallo-dependent hydrolases"/>
    <property type="match status" value="1"/>
</dbReference>
<dbReference type="InterPro" id="IPR032466">
    <property type="entry name" value="Metal_Hydrolase"/>
</dbReference>
<sequence length="284" mass="29095">MVHDHSAPRGVVVRRRHPTLPTILAAGPPLTTVGGHCHFLGGAVSDPRAAVRAHAERGVDVVKIMASGGALTPGTRSEVAQFSPAELRAAADEAHRLGLPVIAHAHGTQAIRNAIEAGVDGLEHVTFMTADDVDPAPGDVLRALAAKRITVGLTFGTVPGTTPLPEIGRRMPGLLANGRRRWNCGAPVALGTDAGIGPVKPHDVLPYAAAQLERLGATPADALRTVTSGAAAACGLGDRKGRIAPGYDADLLAVDGDPLTDPAALQRVRAVVVRGHLLPTAGGR</sequence>
<proteinExistence type="predicted"/>
<comment type="caution">
    <text evidence="2">The sequence shown here is derived from an EMBL/GenBank/DDBJ whole genome shotgun (WGS) entry which is preliminary data.</text>
</comment>
<dbReference type="Pfam" id="PF01979">
    <property type="entry name" value="Amidohydro_1"/>
    <property type="match status" value="1"/>
</dbReference>
<evidence type="ECO:0000259" key="1">
    <source>
        <dbReference type="Pfam" id="PF01979"/>
    </source>
</evidence>
<dbReference type="SUPFAM" id="SSF51338">
    <property type="entry name" value="Composite domain of metallo-dependent hydrolases"/>
    <property type="match status" value="1"/>
</dbReference>
<dbReference type="Gene3D" id="3.20.20.140">
    <property type="entry name" value="Metal-dependent hydrolases"/>
    <property type="match status" value="1"/>
</dbReference>
<gene>
    <name evidence="2" type="ORF">GCM10009539_37320</name>
</gene>
<dbReference type="Gene3D" id="2.30.40.10">
    <property type="entry name" value="Urease, subunit C, domain 1"/>
    <property type="match status" value="1"/>
</dbReference>
<dbReference type="PANTHER" id="PTHR43135">
    <property type="entry name" value="ALPHA-D-RIBOSE 1-METHYLPHOSPHONATE 5-TRIPHOSPHATE DIPHOSPHATASE"/>
    <property type="match status" value="1"/>
</dbReference>
<evidence type="ECO:0000313" key="2">
    <source>
        <dbReference type="EMBL" id="GAA0248563.1"/>
    </source>
</evidence>